<evidence type="ECO:0000313" key="3">
    <source>
        <dbReference type="EMBL" id="GMH98084.1"/>
    </source>
</evidence>
<protein>
    <recommendedName>
        <fullName evidence="2">GmrSD restriction endonucleases N-terminal domain-containing protein</fullName>
    </recommendedName>
</protein>
<feature type="compositionally biased region" description="Low complexity" evidence="1">
    <location>
        <begin position="1"/>
        <end position="10"/>
    </location>
</feature>
<dbReference type="Pfam" id="PF03235">
    <property type="entry name" value="GmrSD_N"/>
    <property type="match status" value="1"/>
</dbReference>
<evidence type="ECO:0000313" key="4">
    <source>
        <dbReference type="Proteomes" id="UP001165160"/>
    </source>
</evidence>
<feature type="domain" description="GmrSD restriction endonucleases N-terminal" evidence="2">
    <location>
        <begin position="64"/>
        <end position="171"/>
    </location>
</feature>
<gene>
    <name evidence="3" type="ORF">TrVE_jg12675</name>
</gene>
<accession>A0A9W7BWL6</accession>
<dbReference type="AlphaFoldDB" id="A0A9W7BWL6"/>
<dbReference type="PANTHER" id="PTHR35149:SF2">
    <property type="entry name" value="DUF262 DOMAIN-CONTAINING PROTEIN"/>
    <property type="match status" value="1"/>
</dbReference>
<dbReference type="PANTHER" id="PTHR35149">
    <property type="entry name" value="SLL5132 PROTEIN"/>
    <property type="match status" value="1"/>
</dbReference>
<comment type="caution">
    <text evidence="3">The sequence shown here is derived from an EMBL/GenBank/DDBJ whole genome shotgun (WGS) entry which is preliminary data.</text>
</comment>
<proteinExistence type="predicted"/>
<evidence type="ECO:0000256" key="1">
    <source>
        <dbReference type="SAM" id="MobiDB-lite"/>
    </source>
</evidence>
<dbReference type="Proteomes" id="UP001165160">
    <property type="component" value="Unassembled WGS sequence"/>
</dbReference>
<organism evidence="3 4">
    <name type="scientific">Triparma verrucosa</name>
    <dbReference type="NCBI Taxonomy" id="1606542"/>
    <lineage>
        <taxon>Eukaryota</taxon>
        <taxon>Sar</taxon>
        <taxon>Stramenopiles</taxon>
        <taxon>Ochrophyta</taxon>
        <taxon>Bolidophyceae</taxon>
        <taxon>Parmales</taxon>
        <taxon>Triparmaceae</taxon>
        <taxon>Triparma</taxon>
    </lineage>
</organism>
<keyword evidence="4" id="KW-1185">Reference proteome</keyword>
<feature type="region of interest" description="Disordered" evidence="1">
    <location>
        <begin position="1"/>
        <end position="20"/>
    </location>
</feature>
<evidence type="ECO:0000259" key="2">
    <source>
        <dbReference type="Pfam" id="PF03235"/>
    </source>
</evidence>
<reference evidence="4" key="1">
    <citation type="journal article" date="2023" name="Commun. Biol.">
        <title>Genome analysis of Parmales, the sister group of diatoms, reveals the evolutionary specialization of diatoms from phago-mixotrophs to photoautotrophs.</title>
        <authorList>
            <person name="Ban H."/>
            <person name="Sato S."/>
            <person name="Yoshikawa S."/>
            <person name="Yamada K."/>
            <person name="Nakamura Y."/>
            <person name="Ichinomiya M."/>
            <person name="Sato N."/>
            <person name="Blanc-Mathieu R."/>
            <person name="Endo H."/>
            <person name="Kuwata A."/>
            <person name="Ogata H."/>
        </authorList>
    </citation>
    <scope>NUCLEOTIDE SEQUENCE [LARGE SCALE GENOMIC DNA]</scope>
    <source>
        <strain evidence="4">NIES 3699</strain>
    </source>
</reference>
<name>A0A9W7BWL6_9STRA</name>
<dbReference type="InterPro" id="IPR004919">
    <property type="entry name" value="GmrSD_N"/>
</dbReference>
<dbReference type="EMBL" id="BRXX01000211">
    <property type="protein sequence ID" value="GMH98084.1"/>
    <property type="molecule type" value="Genomic_DNA"/>
</dbReference>
<sequence length="484" mass="53447">MMNSSSMLPPASMPPLVQVPQTAAPGTKGWDYLARMKNANQNVICTSKAGQVRKCSVEFLLSRSLRIPIFQRRYCWTAPNWRQALQDITFLATGRKSSHSFGRITCVDAGGAGLVVIDGQQRNTTCVLLLAACRDIALEEGHFALAKSIDGKLFGNKLDKVDEWVQSKKEEGGGSVQIQDGDYIDCCCLIPTYCDRASFLHAVLTPSIGATSDSSWTRPLEAKQYLTQKLREGELASAGVIGLENLKRVITAVLRKIEWLYFPLDVGGKHDDGTEDLEIIFERLALRDAMFCRPPSKSQYAEMASVDFIRNLMLGGFVKKEEIALEMYKTWWLPIETQAGKSAAQENKDGGEVLENLLEAFLVEEGLPVGEEEKGGGTPSIYHSDISKMVGRDLYAYFRDYVTHAKESGMSSEELLIKVHDFGVNRYFAGTYRADKKRKKISVAKGYGRGGSGLELGGSRKCPRCQFSNDASAQVCTACNLQPI</sequence>